<dbReference type="PANTHER" id="PTHR36168:SF1">
    <property type="entry name" value="ORC1-LIKE AAA ATPASE DOMAIN-CONTAINING PROTEIN"/>
    <property type="match status" value="1"/>
</dbReference>
<feature type="region of interest" description="Disordered" evidence="1">
    <location>
        <begin position="70"/>
        <end position="99"/>
    </location>
</feature>
<feature type="domain" description="AAA protein C-terminal winged helix" evidence="3">
    <location>
        <begin position="487"/>
        <end position="610"/>
    </location>
</feature>
<dbReference type="SUPFAM" id="SSF52540">
    <property type="entry name" value="P-loop containing nucleoside triphosphate hydrolases"/>
    <property type="match status" value="1"/>
</dbReference>
<dbReference type="InterPro" id="IPR027417">
    <property type="entry name" value="P-loop_NTPase"/>
</dbReference>
<reference evidence="4 5" key="1">
    <citation type="submission" date="2019-12" db="EMBL/GenBank/DDBJ databases">
        <authorList>
            <person name="Floudas D."/>
            <person name="Bentzer J."/>
            <person name="Ahren D."/>
            <person name="Johansson T."/>
            <person name="Persson P."/>
            <person name="Tunlid A."/>
        </authorList>
    </citation>
    <scope>NUCLEOTIDE SEQUENCE [LARGE SCALE GENOMIC DNA]</scope>
    <source>
        <strain evidence="4 5">CBS 102.39</strain>
    </source>
</reference>
<accession>A0A8H4VSJ2</accession>
<evidence type="ECO:0000313" key="5">
    <source>
        <dbReference type="Proteomes" id="UP000521872"/>
    </source>
</evidence>
<evidence type="ECO:0000259" key="3">
    <source>
        <dbReference type="Pfam" id="PF24913"/>
    </source>
</evidence>
<protein>
    <recommendedName>
        <fullName evidence="3">AAA protein C-terminal winged helix domain-containing protein</fullName>
    </recommendedName>
</protein>
<dbReference type="Pfam" id="PF24913">
    <property type="entry name" value="WHD_AAA_fung"/>
    <property type="match status" value="1"/>
</dbReference>
<proteinExistence type="predicted"/>
<evidence type="ECO:0000256" key="2">
    <source>
        <dbReference type="SAM" id="Phobius"/>
    </source>
</evidence>
<dbReference type="InterPro" id="IPR056808">
    <property type="entry name" value="HTH_AAA"/>
</dbReference>
<keyword evidence="2" id="KW-1133">Transmembrane helix</keyword>
<evidence type="ECO:0000313" key="4">
    <source>
        <dbReference type="EMBL" id="KAF4620893.1"/>
    </source>
</evidence>
<sequence length="650" mass="72626">MSVRTPRRTKHAVHPFHSFLSFSWLARTAMVSIMSPLLHRSTLVSLRKCPSLLPGSPPRATSLLLIARHYTTPSSPHPPTTPHKSTGHDKGVHGRTQRPHRPVTLQATHQTQPNPPTKHEVHEGTAILNTAYNPPGGGPAGVPGGGGGGFTFTNSPVLDAIITTAIGLGAVFVGGIIYVKWYKRNVLDKIEAAFAAGYDPALELAKAHTTKKSPIDDKSMDPLFVEDEPWTENLRRNEQDIIDQIVHGEEAGHYFMLLGPKGSGKGTMIFDAMTACNAEGVSMCDAHPDLEVFRLRLGKALNFEFNEDTQTGLFQRRDPREGGPALDIERAMNKLEKVALRCAPKRGKPFVLIINNVHFFQNDEEGRNMLLQLQQKAEAWAASGILTMVFSSDDFWPFHVMRRNGSRMHVLSVYDLSHKEALHAATRMRRSSRNGGRPLSDKDNEDLAEAVSLVGGRLSYLNKVSKHSDIIGMAKHLLEVEKQWLLSQIGLIPDCDDDVMDEQKWSSCSWLLLHEFVKQREEQLAAREAAGVGDDEELPLPAIQFWKCRQIMTRADFLEELDRLNIISIDIHHNVRPDSNLILRAAQEVAAEEGFEEVLQNVRDRIDEIESLHRTRELTFKDLDKGDMVRLSVDKRGEEISMTLDGKPIS</sequence>
<keyword evidence="2" id="KW-0812">Transmembrane</keyword>
<dbReference type="Proteomes" id="UP000521872">
    <property type="component" value="Unassembled WGS sequence"/>
</dbReference>
<name>A0A8H4VSJ2_9AGAR</name>
<feature type="transmembrane region" description="Helical" evidence="2">
    <location>
        <begin position="160"/>
        <end position="179"/>
    </location>
</feature>
<dbReference type="AlphaFoldDB" id="A0A8H4VSJ2"/>
<keyword evidence="2" id="KW-0472">Membrane</keyword>
<keyword evidence="5" id="KW-1185">Reference proteome</keyword>
<dbReference type="PANTHER" id="PTHR36168">
    <property type="entry name" value="CHROMOSOME 1, WHOLE GENOME SHOTGUN SEQUENCE"/>
    <property type="match status" value="1"/>
</dbReference>
<gene>
    <name evidence="4" type="ORF">D9613_000891</name>
</gene>
<dbReference type="EMBL" id="JAACJL010000015">
    <property type="protein sequence ID" value="KAF4620893.1"/>
    <property type="molecule type" value="Genomic_DNA"/>
</dbReference>
<comment type="caution">
    <text evidence="4">The sequence shown here is derived from an EMBL/GenBank/DDBJ whole genome shotgun (WGS) entry which is preliminary data.</text>
</comment>
<organism evidence="4 5">
    <name type="scientific">Agrocybe pediades</name>
    <dbReference type="NCBI Taxonomy" id="84607"/>
    <lineage>
        <taxon>Eukaryota</taxon>
        <taxon>Fungi</taxon>
        <taxon>Dikarya</taxon>
        <taxon>Basidiomycota</taxon>
        <taxon>Agaricomycotina</taxon>
        <taxon>Agaricomycetes</taxon>
        <taxon>Agaricomycetidae</taxon>
        <taxon>Agaricales</taxon>
        <taxon>Agaricineae</taxon>
        <taxon>Strophariaceae</taxon>
        <taxon>Agrocybe</taxon>
    </lineage>
</organism>
<evidence type="ECO:0000256" key="1">
    <source>
        <dbReference type="SAM" id="MobiDB-lite"/>
    </source>
</evidence>